<keyword evidence="3" id="KW-1185">Reference proteome</keyword>
<comment type="similarity">
    <text evidence="1">Belongs to the ROK (NagC/XylR) family.</text>
</comment>
<dbReference type="Proteomes" id="UP000502248">
    <property type="component" value="Chromosome"/>
</dbReference>
<dbReference type="EMBL" id="CP051680">
    <property type="protein sequence ID" value="QJD87866.1"/>
    <property type="molecule type" value="Genomic_DNA"/>
</dbReference>
<gene>
    <name evidence="2" type="ORF">HH215_34855</name>
</gene>
<dbReference type="Pfam" id="PF00480">
    <property type="entry name" value="ROK"/>
    <property type="match status" value="1"/>
</dbReference>
<dbReference type="PANTHER" id="PTHR18964">
    <property type="entry name" value="ROK (REPRESSOR, ORF, KINASE) FAMILY"/>
    <property type="match status" value="1"/>
</dbReference>
<organism evidence="2 3">
    <name type="scientific">Cohnella herbarum</name>
    <dbReference type="NCBI Taxonomy" id="2728023"/>
    <lineage>
        <taxon>Bacteria</taxon>
        <taxon>Bacillati</taxon>
        <taxon>Bacillota</taxon>
        <taxon>Bacilli</taxon>
        <taxon>Bacillales</taxon>
        <taxon>Paenibacillaceae</taxon>
        <taxon>Cohnella</taxon>
    </lineage>
</organism>
<proteinExistence type="inferred from homology"/>
<dbReference type="AlphaFoldDB" id="A0A7Z2VQX2"/>
<dbReference type="Gene3D" id="3.30.420.40">
    <property type="match status" value="2"/>
</dbReference>
<evidence type="ECO:0000313" key="3">
    <source>
        <dbReference type="Proteomes" id="UP000502248"/>
    </source>
</evidence>
<dbReference type="KEGG" id="cheb:HH215_34855"/>
<sequence length="312" mass="34083">MGSQFLLAFDVGGTYIKAGVVNRDGAVLEHTVTQYEANSNGTQDEIIERFRDMTRDLVSRLSEESGAGVYGIGYAFPGPFDYERGISYIQGLNKFEAIYGISLGDKLRDVFRKDAVIAASLAPNWKLAFENDASLFALGEAVYGQASASDRVVCLTIGTGLGSGFVEKRRLIKHQRDVPENGWLYHLSYGEGIADDFVSRRGVLSLADELGLDLAGGQDVRELAQLALAGNELAVELFERFGHRMAQILTAPMERFQPDTIVIGGQIAKSGQLFVPALSRGLQHNGIITNIKLSENTLLSTFRGIYRFMGTV</sequence>
<dbReference type="RefSeq" id="WP_169284108.1">
    <property type="nucleotide sequence ID" value="NZ_CP051680.1"/>
</dbReference>
<dbReference type="SUPFAM" id="SSF53067">
    <property type="entry name" value="Actin-like ATPase domain"/>
    <property type="match status" value="1"/>
</dbReference>
<reference evidence="2 3" key="1">
    <citation type="submission" date="2020-04" db="EMBL/GenBank/DDBJ databases">
        <title>Genome sequencing of novel species.</title>
        <authorList>
            <person name="Heo J."/>
            <person name="Kim S.-J."/>
            <person name="Kim J.-S."/>
            <person name="Hong S.-B."/>
            <person name="Kwon S.-W."/>
        </authorList>
    </citation>
    <scope>NUCLEOTIDE SEQUENCE [LARGE SCALE GENOMIC DNA]</scope>
    <source>
        <strain evidence="2 3">MFER-1</strain>
    </source>
</reference>
<dbReference type="InterPro" id="IPR000600">
    <property type="entry name" value="ROK"/>
</dbReference>
<evidence type="ECO:0000256" key="1">
    <source>
        <dbReference type="ARBA" id="ARBA00006479"/>
    </source>
</evidence>
<dbReference type="InterPro" id="IPR043129">
    <property type="entry name" value="ATPase_NBD"/>
</dbReference>
<accession>A0A7Z2VQX2</accession>
<dbReference type="PANTHER" id="PTHR18964:SF149">
    <property type="entry name" value="BIFUNCTIONAL UDP-N-ACETYLGLUCOSAMINE 2-EPIMERASE_N-ACETYLMANNOSAMINE KINASE"/>
    <property type="match status" value="1"/>
</dbReference>
<evidence type="ECO:0000313" key="2">
    <source>
        <dbReference type="EMBL" id="QJD87866.1"/>
    </source>
</evidence>
<protein>
    <submittedName>
        <fullName evidence="2">ROK family protein</fullName>
    </submittedName>
</protein>
<name>A0A7Z2VQX2_9BACL</name>